<keyword evidence="2" id="KW-1185">Reference proteome</keyword>
<proteinExistence type="predicted"/>
<dbReference type="RefSeq" id="WP_037557824.1">
    <property type="nucleotide sequence ID" value="NZ_JAGHKT020000019.1"/>
</dbReference>
<evidence type="ECO:0000313" key="2">
    <source>
        <dbReference type="Proteomes" id="UP000665944"/>
    </source>
</evidence>
<name>A0A8X8KLE3_STAHO</name>
<gene>
    <name evidence="1" type="ORF">J7T32_010365</name>
</gene>
<accession>A0A8X8KLE3</accession>
<reference evidence="1 2" key="1">
    <citation type="submission" date="2022-06" db="EMBL/GenBank/DDBJ databases">
        <title>Staphylococcus hominis ShoR14 genome sequence.</title>
        <authorList>
            <person name="Yeo C.C."/>
            <person name="Chew C.H."/>
            <person name="Che Hamzah A.M."/>
            <person name="Al-Trad E.I."/>
        </authorList>
    </citation>
    <scope>NUCLEOTIDE SEQUENCE [LARGE SCALE GENOMIC DNA]</scope>
    <source>
        <strain evidence="1 2">ShoR14</strain>
    </source>
</reference>
<dbReference type="Proteomes" id="UP000665944">
    <property type="component" value="Unassembled WGS sequence"/>
</dbReference>
<evidence type="ECO:0000313" key="1">
    <source>
        <dbReference type="EMBL" id="MCM5673142.1"/>
    </source>
</evidence>
<comment type="caution">
    <text evidence="1">The sequence shown here is derived from an EMBL/GenBank/DDBJ whole genome shotgun (WGS) entry which is preliminary data.</text>
</comment>
<protein>
    <recommendedName>
        <fullName evidence="3">Phage protein</fullName>
    </recommendedName>
</protein>
<dbReference type="EMBL" id="JAGHKT020000019">
    <property type="protein sequence ID" value="MCM5673142.1"/>
    <property type="molecule type" value="Genomic_DNA"/>
</dbReference>
<evidence type="ECO:0008006" key="3">
    <source>
        <dbReference type="Google" id="ProtNLM"/>
    </source>
</evidence>
<sequence length="101" mass="11858">MNIKKARKKPVEIEFMQFNNIDNAYDISQWAVGKIKYKVSRKFNIGYMYVETLEGTMTASLGDYIVKGVNGEFYPVKPDIFERTYDILPDVIKADYIWDKE</sequence>
<dbReference type="AlphaFoldDB" id="A0A8X8KLE3"/>
<organism evidence="1 2">
    <name type="scientific">Staphylococcus hominis</name>
    <dbReference type="NCBI Taxonomy" id="1290"/>
    <lineage>
        <taxon>Bacteria</taxon>
        <taxon>Bacillati</taxon>
        <taxon>Bacillota</taxon>
        <taxon>Bacilli</taxon>
        <taxon>Bacillales</taxon>
        <taxon>Staphylococcaceae</taxon>
        <taxon>Staphylococcus</taxon>
    </lineage>
</organism>